<sequence>MTMLLLRPGAPVAPHPRATLHVDLGAVTANVRTIRSRIPGELMAVVKADGFGHGQVEVARAALAGGATRLGVTSIDEARPLRAAGLTQRVLSWLNPLGADFAAAARLDIELGVPGLDHLHAIARSAPGARVHLQLDTGMGRDGAEPARWDSLCRAAREAERRGQLRVVGIMGHLPCADRPGHAANARGRDRFAWGLRVARAAGLRPADHHLAATAATLSDPLSHHTMSRVGAGLVGIDESGTVRLRPALTLTAPLVSVRNAPAGTAVGYGHTWTARRATRLGLIPVGYADGLPRLASGRAEVWVAGTRRPVVGRISMDMTVIDLGPGSPASVGDPVTVFGPGDRGEPTAAQWAGWAETVEHEIVTGLSARLHRRSAS</sequence>
<dbReference type="PANTHER" id="PTHR30511">
    <property type="entry name" value="ALANINE RACEMASE"/>
    <property type="match status" value="1"/>
</dbReference>
<dbReference type="Proteomes" id="UP001500655">
    <property type="component" value="Unassembled WGS sequence"/>
</dbReference>
<organism evidence="6 7">
    <name type="scientific">Luedemannella helvata</name>
    <dbReference type="NCBI Taxonomy" id="349315"/>
    <lineage>
        <taxon>Bacteria</taxon>
        <taxon>Bacillati</taxon>
        <taxon>Actinomycetota</taxon>
        <taxon>Actinomycetes</taxon>
        <taxon>Micromonosporales</taxon>
        <taxon>Micromonosporaceae</taxon>
        <taxon>Luedemannella</taxon>
    </lineage>
</organism>
<comment type="catalytic activity">
    <reaction evidence="4">
        <text>L-alanine = D-alanine</text>
        <dbReference type="Rhea" id="RHEA:20249"/>
        <dbReference type="ChEBI" id="CHEBI:57416"/>
        <dbReference type="ChEBI" id="CHEBI:57972"/>
        <dbReference type="EC" id="5.1.1.1"/>
    </reaction>
</comment>
<proteinExistence type="inferred from homology"/>
<dbReference type="Gene3D" id="2.40.37.10">
    <property type="entry name" value="Lyase, Ornithine Decarboxylase, Chain A, domain 1"/>
    <property type="match status" value="1"/>
</dbReference>
<dbReference type="SUPFAM" id="SSF51419">
    <property type="entry name" value="PLP-binding barrel"/>
    <property type="match status" value="1"/>
</dbReference>
<evidence type="ECO:0000256" key="1">
    <source>
        <dbReference type="ARBA" id="ARBA00001933"/>
    </source>
</evidence>
<comment type="pathway">
    <text evidence="4">Amino-acid biosynthesis; D-alanine biosynthesis; D-alanine from L-alanine: step 1/1.</text>
</comment>
<evidence type="ECO:0000313" key="7">
    <source>
        <dbReference type="Proteomes" id="UP001500655"/>
    </source>
</evidence>
<feature type="modified residue" description="N6-(pyridoxal phosphate)lysine" evidence="4">
    <location>
        <position position="47"/>
    </location>
</feature>
<dbReference type="CDD" id="cd00430">
    <property type="entry name" value="PLPDE_III_AR"/>
    <property type="match status" value="1"/>
</dbReference>
<evidence type="ECO:0000313" key="6">
    <source>
        <dbReference type="EMBL" id="GAA1741886.1"/>
    </source>
</evidence>
<dbReference type="InterPro" id="IPR000821">
    <property type="entry name" value="Ala_racemase"/>
</dbReference>
<dbReference type="PRINTS" id="PR00992">
    <property type="entry name" value="ALARACEMASE"/>
</dbReference>
<dbReference type="InterPro" id="IPR011079">
    <property type="entry name" value="Ala_racemase_C"/>
</dbReference>
<feature type="binding site" evidence="4">
    <location>
        <position position="317"/>
    </location>
    <ligand>
        <name>substrate</name>
    </ligand>
</feature>
<gene>
    <name evidence="6" type="primary">alr_2</name>
    <name evidence="6" type="ORF">GCM10009681_10820</name>
</gene>
<accession>A0ABP4W1Y6</accession>
<dbReference type="Pfam" id="PF01168">
    <property type="entry name" value="Ala_racemase_N"/>
    <property type="match status" value="1"/>
</dbReference>
<evidence type="ECO:0000256" key="4">
    <source>
        <dbReference type="HAMAP-Rule" id="MF_01201"/>
    </source>
</evidence>
<feature type="active site" description="Proton acceptor; specific for L-alanine" evidence="4">
    <location>
        <position position="269"/>
    </location>
</feature>
<dbReference type="InterPro" id="IPR001608">
    <property type="entry name" value="Ala_racemase_N"/>
</dbReference>
<comment type="cofactor">
    <cofactor evidence="1 4">
        <name>pyridoxal 5'-phosphate</name>
        <dbReference type="ChEBI" id="CHEBI:597326"/>
    </cofactor>
</comment>
<dbReference type="RefSeq" id="WP_344077475.1">
    <property type="nucleotide sequence ID" value="NZ_BAAALS010000004.1"/>
</dbReference>
<dbReference type="Pfam" id="PF00842">
    <property type="entry name" value="Ala_racemase_C"/>
    <property type="match status" value="1"/>
</dbReference>
<evidence type="ECO:0000256" key="2">
    <source>
        <dbReference type="ARBA" id="ARBA00022898"/>
    </source>
</evidence>
<reference evidence="7" key="1">
    <citation type="journal article" date="2019" name="Int. J. Syst. Evol. Microbiol.">
        <title>The Global Catalogue of Microorganisms (GCM) 10K type strain sequencing project: providing services to taxonomists for standard genome sequencing and annotation.</title>
        <authorList>
            <consortium name="The Broad Institute Genomics Platform"/>
            <consortium name="The Broad Institute Genome Sequencing Center for Infectious Disease"/>
            <person name="Wu L."/>
            <person name="Ma J."/>
        </authorList>
    </citation>
    <scope>NUCLEOTIDE SEQUENCE [LARGE SCALE GENOMIC DNA]</scope>
    <source>
        <strain evidence="7">JCM 13249</strain>
    </source>
</reference>
<dbReference type="PANTHER" id="PTHR30511:SF0">
    <property type="entry name" value="ALANINE RACEMASE, CATABOLIC-RELATED"/>
    <property type="match status" value="1"/>
</dbReference>
<dbReference type="InterPro" id="IPR029066">
    <property type="entry name" value="PLP-binding_barrel"/>
</dbReference>
<dbReference type="Gene3D" id="3.20.20.10">
    <property type="entry name" value="Alanine racemase"/>
    <property type="match status" value="1"/>
</dbReference>
<keyword evidence="2 4" id="KW-0663">Pyridoxal phosphate</keyword>
<keyword evidence="3 4" id="KW-0413">Isomerase</keyword>
<comment type="similarity">
    <text evidence="4">Belongs to the alanine racemase family.</text>
</comment>
<dbReference type="EC" id="5.1.1.1" evidence="4"/>
<comment type="caution">
    <text evidence="6">The sequence shown here is derived from an EMBL/GenBank/DDBJ whole genome shotgun (WGS) entry which is preliminary data.</text>
</comment>
<dbReference type="SUPFAM" id="SSF50621">
    <property type="entry name" value="Alanine racemase C-terminal domain-like"/>
    <property type="match status" value="1"/>
</dbReference>
<feature type="domain" description="Alanine racemase C-terminal" evidence="5">
    <location>
        <begin position="248"/>
        <end position="376"/>
    </location>
</feature>
<dbReference type="EMBL" id="BAAALS010000004">
    <property type="protein sequence ID" value="GAA1741886.1"/>
    <property type="molecule type" value="Genomic_DNA"/>
</dbReference>
<dbReference type="HAMAP" id="MF_01201">
    <property type="entry name" value="Ala_racemase"/>
    <property type="match status" value="1"/>
</dbReference>
<protein>
    <recommendedName>
        <fullName evidence="4">Alanine racemase</fullName>
        <ecNumber evidence="4">5.1.1.1</ecNumber>
    </recommendedName>
</protein>
<evidence type="ECO:0000256" key="3">
    <source>
        <dbReference type="ARBA" id="ARBA00023235"/>
    </source>
</evidence>
<dbReference type="SMART" id="SM01005">
    <property type="entry name" value="Ala_racemase_C"/>
    <property type="match status" value="1"/>
</dbReference>
<evidence type="ECO:0000259" key="5">
    <source>
        <dbReference type="SMART" id="SM01005"/>
    </source>
</evidence>
<feature type="active site" description="Proton acceptor; specific for D-alanine" evidence="4">
    <location>
        <position position="47"/>
    </location>
</feature>
<dbReference type="InterPro" id="IPR009006">
    <property type="entry name" value="Ala_racemase/Decarboxylase_C"/>
</dbReference>
<comment type="function">
    <text evidence="4">Catalyzes the interconversion of L-alanine and D-alanine. May also act on other amino acids.</text>
</comment>
<name>A0ABP4W1Y6_9ACTN</name>
<feature type="binding site" evidence="4">
    <location>
        <position position="141"/>
    </location>
    <ligand>
        <name>substrate</name>
    </ligand>
</feature>
<keyword evidence="7" id="KW-1185">Reference proteome</keyword>
<dbReference type="NCBIfam" id="TIGR00492">
    <property type="entry name" value="alr"/>
    <property type="match status" value="1"/>
</dbReference>